<accession>A0A367LS26</accession>
<evidence type="ECO:0000313" key="3">
    <source>
        <dbReference type="Proteomes" id="UP000253664"/>
    </source>
</evidence>
<feature type="compositionally biased region" description="Basic residues" evidence="1">
    <location>
        <begin position="63"/>
        <end position="73"/>
    </location>
</feature>
<organism evidence="2 3">
    <name type="scientific">Ophiocordyceps polyrhachis-furcata BCC 54312</name>
    <dbReference type="NCBI Taxonomy" id="1330021"/>
    <lineage>
        <taxon>Eukaryota</taxon>
        <taxon>Fungi</taxon>
        <taxon>Dikarya</taxon>
        <taxon>Ascomycota</taxon>
        <taxon>Pezizomycotina</taxon>
        <taxon>Sordariomycetes</taxon>
        <taxon>Hypocreomycetidae</taxon>
        <taxon>Hypocreales</taxon>
        <taxon>Ophiocordycipitaceae</taxon>
        <taxon>Ophiocordyceps</taxon>
    </lineage>
</organism>
<protein>
    <submittedName>
        <fullName evidence="2">Uncharacterized protein</fullName>
    </submittedName>
</protein>
<name>A0A367LS26_9HYPO</name>
<dbReference type="AlphaFoldDB" id="A0A367LS26"/>
<evidence type="ECO:0000313" key="2">
    <source>
        <dbReference type="EMBL" id="RCI17255.1"/>
    </source>
</evidence>
<dbReference type="Proteomes" id="UP000253664">
    <property type="component" value="Unassembled WGS sequence"/>
</dbReference>
<gene>
    <name evidence="2" type="ORF">L249_2854</name>
</gene>
<evidence type="ECO:0000256" key="1">
    <source>
        <dbReference type="SAM" id="MobiDB-lite"/>
    </source>
</evidence>
<sequence>MAAKGVKVPTNVTKGEASWSLERYAEDKQDPWRPPITGNILGGKTAGGARAAAARGARSRTTDRRRRRRRRRARPDSVNNRQCRLRHGPKGKKPQRGRGVLMKGMDWVSQQLLQQAKAREARNNTLARATSGGEDGCGEMMDTKSMGCYCKSPRRSKKQKDDQKIRAARGSVIGFFARKRHTARPLISGEILSESEGHVEGNVRRRELFIYMRSEEISSENIRWLVFCQDDYSEVGEAAQIAAEPVGLV</sequence>
<feature type="compositionally biased region" description="Low complexity" evidence="1">
    <location>
        <begin position="47"/>
        <end position="56"/>
    </location>
</feature>
<dbReference type="EMBL" id="LKCN02000001">
    <property type="protein sequence ID" value="RCI17255.1"/>
    <property type="molecule type" value="Genomic_DNA"/>
</dbReference>
<keyword evidence="3" id="KW-1185">Reference proteome</keyword>
<reference evidence="2 3" key="1">
    <citation type="journal article" date="2015" name="BMC Genomics">
        <title>Insights from the genome of Ophiocordyceps polyrhachis-furcata to pathogenicity and host specificity in insect fungi.</title>
        <authorList>
            <person name="Wichadakul D."/>
            <person name="Kobmoo N."/>
            <person name="Ingsriswang S."/>
            <person name="Tangphatsornruang S."/>
            <person name="Chantasingh D."/>
            <person name="Luangsa-ard J.J."/>
            <person name="Eurwilaichitr L."/>
        </authorList>
    </citation>
    <scope>NUCLEOTIDE SEQUENCE [LARGE SCALE GENOMIC DNA]</scope>
    <source>
        <strain evidence="2 3">BCC 54312</strain>
    </source>
</reference>
<comment type="caution">
    <text evidence="2">The sequence shown here is derived from an EMBL/GenBank/DDBJ whole genome shotgun (WGS) entry which is preliminary data.</text>
</comment>
<proteinExistence type="predicted"/>
<feature type="region of interest" description="Disordered" evidence="1">
    <location>
        <begin position="24"/>
        <end position="98"/>
    </location>
</feature>
<feature type="compositionally biased region" description="Basic residues" evidence="1">
    <location>
        <begin position="83"/>
        <end position="96"/>
    </location>
</feature>